<dbReference type="SUPFAM" id="SSF46942">
    <property type="entry name" value="Elongation factor TFIIS domain 2"/>
    <property type="match status" value="1"/>
</dbReference>
<keyword evidence="5" id="KW-0863">Zinc-finger</keyword>
<feature type="compositionally biased region" description="Polar residues" evidence="7">
    <location>
        <begin position="499"/>
        <end position="509"/>
    </location>
</feature>
<dbReference type="PROSITE" id="PS01359">
    <property type="entry name" value="ZF_PHD_1"/>
    <property type="match status" value="1"/>
</dbReference>
<dbReference type="PROSITE" id="PS51321">
    <property type="entry name" value="TFIIS_CENTRAL"/>
    <property type="match status" value="1"/>
</dbReference>
<sequence length="859" mass="93588">MAEEIRRSGRANKGHHTKNADALDEPALPAQKAKPKPKAEKKGQGQPQPSRSQSAQTPENDEEEEAIIRCVCGDQRDIRGRQMICCDQCEAWQHNQCLDLPEGNYWDNKSYYCEQCHPEDHVELLAAMERGEKPWNRKNKKKKAKSRPSDVKAEAKKEKPTPPPSQLSTPAPVPPPAQTSANTTPSAPAPITVPLAAPQDTSSGQAKPIKKDTPKSQPQSPLGEKRRHESAAEKDASSKKRRKSGAPPAEKPSTATGIEALPAKQKPAVEKLRDIIGTGIDSAAASRGYKIPDGESSASIATRFALEIYHALLTLGDPEKPDSPCAVQFRRILSNAKSNTILTDRLLSGSLSADELATMSAEEMASEEKQKEYAALREANEKQMVLTEETGPRLRKTHKGEEVVGGDEAPTHDEFRAPPRREREDENEGRSPQPQSPARDGHAEVELPEEIGQPAPIAVNTSAAPADGVRRPSTNFDINSVFDKVRSPQADQQGFLPRRQSSLRAQETPRQGPGDDADIDRLLKDEDNDVAMGEYKSDPDLVWRGRVQMQQMDTFEAVGRFVAGGDFGQVVPWESLLSSSLPIHGRVEGQKGDEWIRSLALSGNHDVSILQLVPTTAEGRTVLDAIYAYFHPRGRWGVIPVGENEVLRDLYLVPLEPGAGNLPPFLDMLEYCTIETPRKEPLVLLALVAKLPGTTAAPPQANAFEQNTPSAQGNHAVQPPNGPPNGPSPSPLANPHTPQYSPMNTAFPPNPAFHNGNNFLPPQPPPHNGHVQPYPQSQQGAQIPPAPWPVPPTPMAVDILGPYLNAPTIVKMLEVSQGGATMDESSLLNLRSIMEKVPDSRHDFEVFQRQVATLKGDGS</sequence>
<dbReference type="InterPro" id="IPR012921">
    <property type="entry name" value="SPOC_C"/>
</dbReference>
<dbReference type="SMART" id="SM00249">
    <property type="entry name" value="PHD"/>
    <property type="match status" value="1"/>
</dbReference>
<dbReference type="GO" id="GO:0006362">
    <property type="term" value="P:transcription elongation by RNA polymerase I"/>
    <property type="evidence" value="ECO:0007669"/>
    <property type="project" value="TreeGrafter"/>
</dbReference>
<dbReference type="InterPro" id="IPR011011">
    <property type="entry name" value="Znf_FYVE_PHD"/>
</dbReference>
<dbReference type="GO" id="GO:0031440">
    <property type="term" value="P:regulation of mRNA 3'-end processing"/>
    <property type="evidence" value="ECO:0007669"/>
    <property type="project" value="TreeGrafter"/>
</dbReference>
<dbReference type="AlphaFoldDB" id="A0A6A5UEB8"/>
<dbReference type="Proteomes" id="UP000800035">
    <property type="component" value="Unassembled WGS sequence"/>
</dbReference>
<feature type="compositionally biased region" description="Basic and acidic residues" evidence="7">
    <location>
        <begin position="223"/>
        <end position="238"/>
    </location>
</feature>
<protein>
    <recommendedName>
        <fullName evidence="3">Transcription factor BYE1</fullName>
    </recommendedName>
</protein>
<feature type="region of interest" description="Disordered" evidence="7">
    <location>
        <begin position="1"/>
        <end position="64"/>
    </location>
</feature>
<comment type="similarity">
    <text evidence="2">Belongs to the BYE1 family.</text>
</comment>
<keyword evidence="6" id="KW-0862">Zinc</keyword>
<name>A0A6A5UEB8_9PLEO</name>
<dbReference type="CDD" id="cd21538">
    <property type="entry name" value="SPOC_TFIIS"/>
    <property type="match status" value="1"/>
</dbReference>
<dbReference type="InterPro" id="IPR001965">
    <property type="entry name" value="Znf_PHD"/>
</dbReference>
<feature type="compositionally biased region" description="Polar residues" evidence="7">
    <location>
        <begin position="703"/>
        <end position="715"/>
    </location>
</feature>
<dbReference type="SUPFAM" id="SSF57903">
    <property type="entry name" value="FYVE/PHD zinc finger"/>
    <property type="match status" value="1"/>
</dbReference>
<accession>A0A6A5UEB8</accession>
<dbReference type="Pfam" id="PF07500">
    <property type="entry name" value="TFIIS_M"/>
    <property type="match status" value="1"/>
</dbReference>
<dbReference type="Pfam" id="PF00628">
    <property type="entry name" value="PHD"/>
    <property type="match status" value="1"/>
</dbReference>
<dbReference type="PANTHER" id="PTHR11477">
    <property type="entry name" value="TRANSCRIPTION FACTOR S-II ZINC FINGER DOMAIN-CONTAINING PROTEIN"/>
    <property type="match status" value="1"/>
</dbReference>
<dbReference type="InterPro" id="IPR013083">
    <property type="entry name" value="Znf_RING/FYVE/PHD"/>
</dbReference>
<reference evidence="9" key="1">
    <citation type="journal article" date="2020" name="Stud. Mycol.">
        <title>101 Dothideomycetes genomes: a test case for predicting lifestyles and emergence of pathogens.</title>
        <authorList>
            <person name="Haridas S."/>
            <person name="Albert R."/>
            <person name="Binder M."/>
            <person name="Bloem J."/>
            <person name="Labutti K."/>
            <person name="Salamov A."/>
            <person name="Andreopoulos B."/>
            <person name="Baker S."/>
            <person name="Barry K."/>
            <person name="Bills G."/>
            <person name="Bluhm B."/>
            <person name="Cannon C."/>
            <person name="Castanera R."/>
            <person name="Culley D."/>
            <person name="Daum C."/>
            <person name="Ezra D."/>
            <person name="Gonzalez J."/>
            <person name="Henrissat B."/>
            <person name="Kuo A."/>
            <person name="Liang C."/>
            <person name="Lipzen A."/>
            <person name="Lutzoni F."/>
            <person name="Magnuson J."/>
            <person name="Mondo S."/>
            <person name="Nolan M."/>
            <person name="Ohm R."/>
            <person name="Pangilinan J."/>
            <person name="Park H.-J."/>
            <person name="Ramirez L."/>
            <person name="Alfaro M."/>
            <person name="Sun H."/>
            <person name="Tritt A."/>
            <person name="Yoshinaga Y."/>
            <person name="Zwiers L.-H."/>
            <person name="Turgeon B."/>
            <person name="Goodwin S."/>
            <person name="Spatafora J."/>
            <person name="Crous P."/>
            <person name="Grigoriev I."/>
        </authorList>
    </citation>
    <scope>NUCLEOTIDE SEQUENCE</scope>
    <source>
        <strain evidence="9">CBS 675.92</strain>
    </source>
</reference>
<dbReference type="Gene3D" id="3.30.40.10">
    <property type="entry name" value="Zinc/RING finger domain, C3HC4 (zinc finger)"/>
    <property type="match status" value="1"/>
</dbReference>
<evidence type="ECO:0000256" key="3">
    <source>
        <dbReference type="ARBA" id="ARBA00021616"/>
    </source>
</evidence>
<feature type="compositionally biased region" description="Low complexity" evidence="7">
    <location>
        <begin position="44"/>
        <end position="58"/>
    </location>
</feature>
<dbReference type="Gene3D" id="1.10.472.30">
    <property type="entry name" value="Transcription elongation factor S-II, central domain"/>
    <property type="match status" value="1"/>
</dbReference>
<gene>
    <name evidence="9" type="ORF">CC80DRAFT_95451</name>
</gene>
<keyword evidence="4" id="KW-0479">Metal-binding</keyword>
<dbReference type="GO" id="GO:0005634">
    <property type="term" value="C:nucleus"/>
    <property type="evidence" value="ECO:0007669"/>
    <property type="project" value="TreeGrafter"/>
</dbReference>
<dbReference type="OrthoDB" id="79252at2759"/>
<evidence type="ECO:0000256" key="4">
    <source>
        <dbReference type="ARBA" id="ARBA00022723"/>
    </source>
</evidence>
<dbReference type="InterPro" id="IPR036575">
    <property type="entry name" value="TFIIS_cen_dom_sf"/>
</dbReference>
<dbReference type="GO" id="GO:0006368">
    <property type="term" value="P:transcription elongation by RNA polymerase II"/>
    <property type="evidence" value="ECO:0007669"/>
    <property type="project" value="TreeGrafter"/>
</dbReference>
<evidence type="ECO:0000259" key="8">
    <source>
        <dbReference type="PROSITE" id="PS51321"/>
    </source>
</evidence>
<feature type="region of interest" description="Disordered" evidence="7">
    <location>
        <begin position="132"/>
        <end position="267"/>
    </location>
</feature>
<feature type="compositionally biased region" description="Basic residues" evidence="7">
    <location>
        <begin position="136"/>
        <end position="146"/>
    </location>
</feature>
<evidence type="ECO:0000256" key="5">
    <source>
        <dbReference type="ARBA" id="ARBA00022771"/>
    </source>
</evidence>
<dbReference type="InterPro" id="IPR055499">
    <property type="entry name" value="DUF7071"/>
</dbReference>
<evidence type="ECO:0000256" key="6">
    <source>
        <dbReference type="ARBA" id="ARBA00022833"/>
    </source>
</evidence>
<dbReference type="GO" id="GO:0001139">
    <property type="term" value="F:RNA polymerase II complex recruiting activity"/>
    <property type="evidence" value="ECO:0007669"/>
    <property type="project" value="TreeGrafter"/>
</dbReference>
<evidence type="ECO:0000313" key="10">
    <source>
        <dbReference type="Proteomes" id="UP000800035"/>
    </source>
</evidence>
<dbReference type="Pfam" id="PF07744">
    <property type="entry name" value="SPOC"/>
    <property type="match status" value="1"/>
</dbReference>
<dbReference type="InterPro" id="IPR003618">
    <property type="entry name" value="TFIIS_cen_dom"/>
</dbReference>
<feature type="region of interest" description="Disordered" evidence="7">
    <location>
        <begin position="698"/>
        <end position="784"/>
    </location>
</feature>
<feature type="compositionally biased region" description="Basic and acidic residues" evidence="7">
    <location>
        <begin position="147"/>
        <end position="160"/>
    </location>
</feature>
<dbReference type="Pfam" id="PF23257">
    <property type="entry name" value="DUF7071"/>
    <property type="match status" value="1"/>
</dbReference>
<evidence type="ECO:0000313" key="9">
    <source>
        <dbReference type="EMBL" id="KAF1962650.1"/>
    </source>
</evidence>
<feature type="region of interest" description="Disordered" evidence="7">
    <location>
        <begin position="380"/>
        <end position="520"/>
    </location>
</feature>
<feature type="compositionally biased region" description="Pro residues" evidence="7">
    <location>
        <begin position="720"/>
        <end position="732"/>
    </location>
</feature>
<dbReference type="InterPro" id="IPR019787">
    <property type="entry name" value="Znf_PHD-finger"/>
</dbReference>
<organism evidence="9 10">
    <name type="scientific">Byssothecium circinans</name>
    <dbReference type="NCBI Taxonomy" id="147558"/>
    <lineage>
        <taxon>Eukaryota</taxon>
        <taxon>Fungi</taxon>
        <taxon>Dikarya</taxon>
        <taxon>Ascomycota</taxon>
        <taxon>Pezizomycotina</taxon>
        <taxon>Dothideomycetes</taxon>
        <taxon>Pleosporomycetidae</taxon>
        <taxon>Pleosporales</taxon>
        <taxon>Massarineae</taxon>
        <taxon>Massarinaceae</taxon>
        <taxon>Byssothecium</taxon>
    </lineage>
</organism>
<evidence type="ECO:0000256" key="2">
    <source>
        <dbReference type="ARBA" id="ARBA00011050"/>
    </source>
</evidence>
<dbReference type="GO" id="GO:0000977">
    <property type="term" value="F:RNA polymerase II transcription regulatory region sequence-specific DNA binding"/>
    <property type="evidence" value="ECO:0007669"/>
    <property type="project" value="TreeGrafter"/>
</dbReference>
<evidence type="ECO:0000256" key="7">
    <source>
        <dbReference type="SAM" id="MobiDB-lite"/>
    </source>
</evidence>
<proteinExistence type="inferred from homology"/>
<dbReference type="GO" id="GO:0031564">
    <property type="term" value="P:transcription antitermination"/>
    <property type="evidence" value="ECO:0007669"/>
    <property type="project" value="TreeGrafter"/>
</dbReference>
<feature type="compositionally biased region" description="Basic residues" evidence="7">
    <location>
        <begin position="8"/>
        <end position="17"/>
    </location>
</feature>
<feature type="domain" description="TFIIS central" evidence="8">
    <location>
        <begin position="268"/>
        <end position="392"/>
    </location>
</feature>
<feature type="compositionally biased region" description="Basic and acidic residues" evidence="7">
    <location>
        <begin position="409"/>
        <end position="424"/>
    </location>
</feature>
<dbReference type="EMBL" id="ML976978">
    <property type="protein sequence ID" value="KAF1962650.1"/>
    <property type="molecule type" value="Genomic_DNA"/>
</dbReference>
<dbReference type="SMART" id="SM00510">
    <property type="entry name" value="TFS2M"/>
    <property type="match status" value="1"/>
</dbReference>
<feature type="compositionally biased region" description="Pro residues" evidence="7">
    <location>
        <begin position="161"/>
        <end position="177"/>
    </location>
</feature>
<evidence type="ECO:0000256" key="1">
    <source>
        <dbReference type="ARBA" id="ARBA00002311"/>
    </source>
</evidence>
<dbReference type="GO" id="GO:0008270">
    <property type="term" value="F:zinc ion binding"/>
    <property type="evidence" value="ECO:0007669"/>
    <property type="project" value="UniProtKB-KW"/>
</dbReference>
<dbReference type="InterPro" id="IPR019786">
    <property type="entry name" value="Zinc_finger_PHD-type_CS"/>
</dbReference>
<keyword evidence="10" id="KW-1185">Reference proteome</keyword>
<dbReference type="PANTHER" id="PTHR11477:SF11">
    <property type="entry name" value="TRANSCRIPTION FACTOR BYE1"/>
    <property type="match status" value="1"/>
</dbReference>
<comment type="function">
    <text evidence="1">Negative regulator of transcription elongation.</text>
</comment>